<dbReference type="InterPro" id="IPR045616">
    <property type="entry name" value="DUF6446"/>
</dbReference>
<dbReference type="EMBL" id="WHUT02000006">
    <property type="protein sequence ID" value="NUB45147.1"/>
    <property type="molecule type" value="Genomic_DNA"/>
</dbReference>
<dbReference type="Pfam" id="PF20044">
    <property type="entry name" value="DUF6446"/>
    <property type="match status" value="1"/>
</dbReference>
<name>A0A8X8GXZ2_9RHOB</name>
<proteinExistence type="predicted"/>
<sequence>MAGKIAVVVILMIALLAGVALYYTQVYAYYQPVAFTPGDEIRLTPIIGDAPEVIVANNIEGIDADSSPLRFRACFTTPLSQALLTETYRVYDSAEPLNAPGWFDCFDAPRIGRALETGEAIAFLSVPEISPGVDRVVAVFPDGRAFAWHQLNATTKD</sequence>
<keyword evidence="1" id="KW-0808">Transferase</keyword>
<keyword evidence="2" id="KW-1185">Reference proteome</keyword>
<gene>
    <name evidence="1" type="ORF">GEU84_012165</name>
</gene>
<evidence type="ECO:0000313" key="2">
    <source>
        <dbReference type="Proteomes" id="UP000484076"/>
    </source>
</evidence>
<dbReference type="GO" id="GO:0016301">
    <property type="term" value="F:kinase activity"/>
    <property type="evidence" value="ECO:0007669"/>
    <property type="project" value="UniProtKB-KW"/>
</dbReference>
<protein>
    <submittedName>
        <fullName evidence="1">Histidine kinase</fullName>
    </submittedName>
</protein>
<dbReference type="AlphaFoldDB" id="A0A8X8GXZ2"/>
<organism evidence="1 2">
    <name type="scientific">Fertoeibacter niger</name>
    <dbReference type="NCBI Taxonomy" id="2656921"/>
    <lineage>
        <taxon>Bacteria</taxon>
        <taxon>Pseudomonadati</taxon>
        <taxon>Pseudomonadota</taxon>
        <taxon>Alphaproteobacteria</taxon>
        <taxon>Rhodobacterales</taxon>
        <taxon>Paracoccaceae</taxon>
        <taxon>Fertoeibacter</taxon>
    </lineage>
</organism>
<dbReference type="Proteomes" id="UP000484076">
    <property type="component" value="Unassembled WGS sequence"/>
</dbReference>
<reference evidence="1" key="1">
    <citation type="submission" date="2020-05" db="EMBL/GenBank/DDBJ databases">
        <title>Fertoebacter nigrum gen. nov., sp. nov., a new member of the family Rhodobacteraceae.</title>
        <authorList>
            <person name="Szuroczki S."/>
            <person name="Abbaszade G."/>
            <person name="Buni D."/>
            <person name="Schumann P."/>
            <person name="Toth E."/>
        </authorList>
    </citation>
    <scope>NUCLEOTIDE SEQUENCE</scope>
    <source>
        <strain evidence="1">RG-N-1a</strain>
    </source>
</reference>
<dbReference type="RefSeq" id="WP_152825733.1">
    <property type="nucleotide sequence ID" value="NZ_WHUT02000006.1"/>
</dbReference>
<keyword evidence="1" id="KW-0418">Kinase</keyword>
<evidence type="ECO:0000313" key="1">
    <source>
        <dbReference type="EMBL" id="NUB45147.1"/>
    </source>
</evidence>
<comment type="caution">
    <text evidence="1">The sequence shown here is derived from an EMBL/GenBank/DDBJ whole genome shotgun (WGS) entry which is preliminary data.</text>
</comment>
<accession>A0A8X8GXZ2</accession>